<accession>A0A2D4EMJ1</accession>
<dbReference type="AlphaFoldDB" id="A0A2D4EMJ1"/>
<protein>
    <submittedName>
        <fullName evidence="1">Uncharacterized protein</fullName>
    </submittedName>
</protein>
<organism evidence="1">
    <name type="scientific">Micrurus corallinus</name>
    <name type="common">Brazilian coral snake</name>
    <dbReference type="NCBI Taxonomy" id="54390"/>
    <lineage>
        <taxon>Eukaryota</taxon>
        <taxon>Metazoa</taxon>
        <taxon>Chordata</taxon>
        <taxon>Craniata</taxon>
        <taxon>Vertebrata</taxon>
        <taxon>Euteleostomi</taxon>
        <taxon>Lepidosauria</taxon>
        <taxon>Squamata</taxon>
        <taxon>Bifurcata</taxon>
        <taxon>Unidentata</taxon>
        <taxon>Episquamata</taxon>
        <taxon>Toxicofera</taxon>
        <taxon>Serpentes</taxon>
        <taxon>Colubroidea</taxon>
        <taxon>Elapidae</taxon>
        <taxon>Elapinae</taxon>
        <taxon>Micrurus</taxon>
    </lineage>
</organism>
<name>A0A2D4EMJ1_MICCO</name>
<evidence type="ECO:0000313" key="1">
    <source>
        <dbReference type="EMBL" id="LAA36453.1"/>
    </source>
</evidence>
<reference evidence="1" key="1">
    <citation type="submission" date="2017-07" db="EMBL/GenBank/DDBJ databases">
        <authorList>
            <person name="Mikheyev A."/>
            <person name="Grau M."/>
        </authorList>
    </citation>
    <scope>NUCLEOTIDE SEQUENCE</scope>
    <source>
        <tissue evidence="1">Venom_gland</tissue>
    </source>
</reference>
<sequence>MSSPKSPSQFSFLEWARTHRCLTKRQTSHLYHASPFFGFFPCNSSFFSPSPLTLMLEFTQKEKLRPSYPDLPKQCFVKRTRMLLVCCNRGFIFLPQRSQEASSESKQANKDPFVWMESEKIFSPIPLSPVPYPFPAYLYRVN</sequence>
<reference evidence="1" key="2">
    <citation type="submission" date="2017-11" db="EMBL/GenBank/DDBJ databases">
        <title>Coralsnake Venomics: Analyses of Venom Gland Transcriptomes and Proteomes of Six Brazilian Taxa.</title>
        <authorList>
            <person name="Aird S.D."/>
            <person name="Jorge da Silva N."/>
            <person name="Qiu L."/>
            <person name="Villar-Briones A."/>
            <person name="Aparecida-Saddi V."/>
            <person name="Campos-Telles M.P."/>
            <person name="Grau M."/>
            <person name="Mikheyev A.S."/>
        </authorList>
    </citation>
    <scope>NUCLEOTIDE SEQUENCE</scope>
    <source>
        <tissue evidence="1">Venom_gland</tissue>
    </source>
</reference>
<dbReference type="EMBL" id="IACJ01006561">
    <property type="protein sequence ID" value="LAA36453.1"/>
    <property type="molecule type" value="Transcribed_RNA"/>
</dbReference>
<proteinExistence type="predicted"/>